<dbReference type="PANTHER" id="PTHR43312">
    <property type="entry name" value="D-THREO-ALDOSE 1-DEHYDROGENASE"/>
    <property type="match status" value="1"/>
</dbReference>
<dbReference type="KEGG" id="mel:Metbo_1716"/>
<dbReference type="GO" id="GO:0016491">
    <property type="term" value="F:oxidoreductase activity"/>
    <property type="evidence" value="ECO:0007669"/>
    <property type="project" value="InterPro"/>
</dbReference>
<reference evidence="4" key="1">
    <citation type="submission" date="2011-02" db="EMBL/GenBank/DDBJ databases">
        <title>Complete sequence of Methanobacterium sp. AL-21.</title>
        <authorList>
            <consortium name="US DOE Joint Genome Institute"/>
            <person name="Lucas S."/>
            <person name="Copeland A."/>
            <person name="Lapidus A."/>
            <person name="Cheng J.-F."/>
            <person name="Goodwin L."/>
            <person name="Pitluck S."/>
            <person name="Chertkov O."/>
            <person name="Detter J.C."/>
            <person name="Han C."/>
            <person name="Tapia R."/>
            <person name="Land M."/>
            <person name="Hauser L."/>
            <person name="Kyrpides N."/>
            <person name="Ivanova N."/>
            <person name="Mikhailova N."/>
            <person name="Pagani I."/>
            <person name="Cadillo-Quiroz H."/>
            <person name="Imachi H."/>
            <person name="Zinder S."/>
            <person name="Liu W."/>
            <person name="Woyke T."/>
        </authorList>
    </citation>
    <scope>NUCLEOTIDE SEQUENCE [LARGE SCALE GENOMIC DNA]</scope>
    <source>
        <strain evidence="4">AL-21</strain>
    </source>
</reference>
<dbReference type="Gene3D" id="3.20.20.100">
    <property type="entry name" value="NADP-dependent oxidoreductase domain"/>
    <property type="match status" value="1"/>
</dbReference>
<evidence type="ECO:0000313" key="4">
    <source>
        <dbReference type="Proteomes" id="UP000007490"/>
    </source>
</evidence>
<dbReference type="HOGENOM" id="CLU_023205_3_2_2"/>
<dbReference type="InterPro" id="IPR036812">
    <property type="entry name" value="NAD(P)_OxRdtase_dom_sf"/>
</dbReference>
<dbReference type="InterPro" id="IPR017896">
    <property type="entry name" value="4Fe4S_Fe-S-bd"/>
</dbReference>
<organism evidence="3 4">
    <name type="scientific">Methanobacterium lacus (strain AL-21)</name>
    <dbReference type="NCBI Taxonomy" id="877455"/>
    <lineage>
        <taxon>Archaea</taxon>
        <taxon>Methanobacteriati</taxon>
        <taxon>Methanobacteriota</taxon>
        <taxon>Methanomada group</taxon>
        <taxon>Methanobacteria</taxon>
        <taxon>Methanobacteriales</taxon>
        <taxon>Methanobacteriaceae</taxon>
        <taxon>Methanobacterium</taxon>
    </lineage>
</organism>
<accession>F0T9R1</accession>
<dbReference type="RefSeq" id="WP_013645291.1">
    <property type="nucleotide sequence ID" value="NC_015216.1"/>
</dbReference>
<dbReference type="OrthoDB" id="28487at2157"/>
<dbReference type="CDD" id="cd19096">
    <property type="entry name" value="AKR_Fe-S_oxidoreductase"/>
    <property type="match status" value="1"/>
</dbReference>
<proteinExistence type="predicted"/>
<dbReference type="SUPFAM" id="SSF51430">
    <property type="entry name" value="NAD(P)-linked oxidoreductase"/>
    <property type="match status" value="1"/>
</dbReference>
<keyword evidence="4" id="KW-1185">Reference proteome</keyword>
<evidence type="ECO:0000259" key="2">
    <source>
        <dbReference type="Pfam" id="PF13187"/>
    </source>
</evidence>
<dbReference type="InterPro" id="IPR020471">
    <property type="entry name" value="AKR"/>
</dbReference>
<dbReference type="STRING" id="877455.Metbo_1716"/>
<feature type="domain" description="4Fe-4S ferredoxin-type" evidence="2">
    <location>
        <begin position="304"/>
        <end position="368"/>
    </location>
</feature>
<dbReference type="GeneID" id="10278173"/>
<dbReference type="Proteomes" id="UP000007490">
    <property type="component" value="Chromosome"/>
</dbReference>
<gene>
    <name evidence="3" type="ordered locus">Metbo_1716</name>
</gene>
<dbReference type="eggNOG" id="arCOG01624">
    <property type="taxonomic scope" value="Archaea"/>
</dbReference>
<evidence type="ECO:0000313" key="3">
    <source>
        <dbReference type="EMBL" id="ADZ09940.1"/>
    </source>
</evidence>
<evidence type="ECO:0000259" key="1">
    <source>
        <dbReference type="Pfam" id="PF00248"/>
    </source>
</evidence>
<dbReference type="Pfam" id="PF13187">
    <property type="entry name" value="Fer4_9"/>
    <property type="match status" value="1"/>
</dbReference>
<dbReference type="PANTHER" id="PTHR43312:SF2">
    <property type="entry name" value="OXIDOREDUCTASE"/>
    <property type="match status" value="1"/>
</dbReference>
<dbReference type="InterPro" id="IPR053135">
    <property type="entry name" value="AKR2_Oxidoreductase"/>
</dbReference>
<dbReference type="AlphaFoldDB" id="F0T9R1"/>
<feature type="domain" description="NADP-dependent oxidoreductase" evidence="1">
    <location>
        <begin position="16"/>
        <end position="274"/>
    </location>
</feature>
<dbReference type="EMBL" id="CP002551">
    <property type="protein sequence ID" value="ADZ09940.1"/>
    <property type="molecule type" value="Genomic_DNA"/>
</dbReference>
<name>F0T9R1_METLA</name>
<dbReference type="Pfam" id="PF00248">
    <property type="entry name" value="Aldo_ket_red"/>
    <property type="match status" value="1"/>
</dbReference>
<sequence>MLKRKFGKTGERVSILGFGCMRLPILDGNPEKINEPLAREMLYHAIDEGVNYVDTAFPYHGTSAQGGGMSEVFLGNALRNNYREDVFLSTKLPSWLVQKKEDLNFFLDEQLKRLQTDRIDFYLLHGLHQDFWQTLLLADVFDFLDNAIDEGKIGYAGFSFHDEYEFFKLVVDSYDWSFAQIQLNYMDEKFQAGKAGLDYAKNQDLGTVIMEPLRGGCLTKNLPEEVKSIWNGAENKKSPAEWGLRYLWNQPEVNVVLSGMSTMEQLNENLEIAKRGHVNSLTHDELELYEKVKNVYAERVHVGCTSCNYCMPCPKGVDIPLNLSLLNDVYMYKNLEKPTGNYKFLMGKKMSAGYCNQCGDCEKKCTQNLEVTSYLQENVDLFE</sequence>
<dbReference type="InterPro" id="IPR023210">
    <property type="entry name" value="NADP_OxRdtase_dom"/>
</dbReference>
<dbReference type="PRINTS" id="PR00069">
    <property type="entry name" value="ALDKETRDTASE"/>
</dbReference>
<reference evidence="3 4" key="2">
    <citation type="journal article" date="2014" name="Int. J. Syst. Evol. Microbiol.">
        <title>Methanobacterium paludis sp. nov. and a novel strain of Methanobacterium lacus isolated from northern peatlands.</title>
        <authorList>
            <person name="Cadillo-Quiroz H."/>
            <person name="Brauer S.L."/>
            <person name="Goodson N."/>
            <person name="Yavitt J.B."/>
            <person name="Zinder S.H."/>
        </authorList>
    </citation>
    <scope>NUCLEOTIDE SEQUENCE [LARGE SCALE GENOMIC DNA]</scope>
    <source>
        <strain evidence="3 4">AL-21</strain>
    </source>
</reference>
<protein>
    <submittedName>
        <fullName evidence="3">NADP-dependent oxidoreductase domain protein</fullName>
    </submittedName>
</protein>